<dbReference type="AlphaFoldDB" id="A0A8J3J1G1"/>
<dbReference type="Pfam" id="PF00403">
    <property type="entry name" value="HMA"/>
    <property type="match status" value="1"/>
</dbReference>
<dbReference type="RefSeq" id="WP_203658437.1">
    <property type="nucleotide sequence ID" value="NZ_BAAAZM010000013.1"/>
</dbReference>
<feature type="domain" description="HMA" evidence="1">
    <location>
        <begin position="30"/>
        <end position="95"/>
    </location>
</feature>
<dbReference type="InterPro" id="IPR006121">
    <property type="entry name" value="HMA_dom"/>
</dbReference>
<proteinExistence type="predicted"/>
<dbReference type="EMBL" id="BOMB01000019">
    <property type="protein sequence ID" value="GID12458.1"/>
    <property type="molecule type" value="Genomic_DNA"/>
</dbReference>
<dbReference type="Proteomes" id="UP000612808">
    <property type="component" value="Unassembled WGS sequence"/>
</dbReference>
<name>A0A8J3J1G1_9ACTN</name>
<evidence type="ECO:0000259" key="1">
    <source>
        <dbReference type="PROSITE" id="PS50846"/>
    </source>
</evidence>
<dbReference type="InterPro" id="IPR036163">
    <property type="entry name" value="HMA_dom_sf"/>
</dbReference>
<comment type="caution">
    <text evidence="2">The sequence shown here is derived from an EMBL/GenBank/DDBJ whole genome shotgun (WGS) entry which is preliminary data.</text>
</comment>
<evidence type="ECO:0000313" key="3">
    <source>
        <dbReference type="Proteomes" id="UP000612808"/>
    </source>
</evidence>
<sequence>MNETELTIVDESASCACCAAPATTPAEAPDATVYAVGGMTCGGCAGRVTAAVTDLPGVREARADPATGQVAVYADPQPDTERIAAAVTAAGYTFAGPVGA</sequence>
<dbReference type="Gene3D" id="3.30.70.100">
    <property type="match status" value="1"/>
</dbReference>
<evidence type="ECO:0000313" key="2">
    <source>
        <dbReference type="EMBL" id="GID12458.1"/>
    </source>
</evidence>
<dbReference type="CDD" id="cd00371">
    <property type="entry name" value="HMA"/>
    <property type="match status" value="1"/>
</dbReference>
<organism evidence="2 3">
    <name type="scientific">Actinocatenispora rupis</name>
    <dbReference type="NCBI Taxonomy" id="519421"/>
    <lineage>
        <taxon>Bacteria</taxon>
        <taxon>Bacillati</taxon>
        <taxon>Actinomycetota</taxon>
        <taxon>Actinomycetes</taxon>
        <taxon>Micromonosporales</taxon>
        <taxon>Micromonosporaceae</taxon>
        <taxon>Actinocatenispora</taxon>
    </lineage>
</organism>
<dbReference type="SUPFAM" id="SSF55008">
    <property type="entry name" value="HMA, heavy metal-associated domain"/>
    <property type="match status" value="1"/>
</dbReference>
<dbReference type="PROSITE" id="PS50846">
    <property type="entry name" value="HMA_2"/>
    <property type="match status" value="1"/>
</dbReference>
<accession>A0A8J3J1G1</accession>
<dbReference type="GO" id="GO:0046872">
    <property type="term" value="F:metal ion binding"/>
    <property type="evidence" value="ECO:0007669"/>
    <property type="project" value="InterPro"/>
</dbReference>
<protein>
    <recommendedName>
        <fullName evidence="1">HMA domain-containing protein</fullName>
    </recommendedName>
</protein>
<reference evidence="2" key="1">
    <citation type="submission" date="2021-01" db="EMBL/GenBank/DDBJ databases">
        <title>Whole genome shotgun sequence of Actinocatenispora rupis NBRC 107355.</title>
        <authorList>
            <person name="Komaki H."/>
            <person name="Tamura T."/>
        </authorList>
    </citation>
    <scope>NUCLEOTIDE SEQUENCE</scope>
    <source>
        <strain evidence="2">NBRC 107355</strain>
    </source>
</reference>
<gene>
    <name evidence="2" type="ORF">Aru02nite_33470</name>
</gene>
<keyword evidence="3" id="KW-1185">Reference proteome</keyword>